<accession>A0AAN9RF14</accession>
<organism evidence="1 2">
    <name type="scientific">Phaseolus coccineus</name>
    <name type="common">Scarlet runner bean</name>
    <name type="synonym">Phaseolus multiflorus</name>
    <dbReference type="NCBI Taxonomy" id="3886"/>
    <lineage>
        <taxon>Eukaryota</taxon>
        <taxon>Viridiplantae</taxon>
        <taxon>Streptophyta</taxon>
        <taxon>Embryophyta</taxon>
        <taxon>Tracheophyta</taxon>
        <taxon>Spermatophyta</taxon>
        <taxon>Magnoliopsida</taxon>
        <taxon>eudicotyledons</taxon>
        <taxon>Gunneridae</taxon>
        <taxon>Pentapetalae</taxon>
        <taxon>rosids</taxon>
        <taxon>fabids</taxon>
        <taxon>Fabales</taxon>
        <taxon>Fabaceae</taxon>
        <taxon>Papilionoideae</taxon>
        <taxon>50 kb inversion clade</taxon>
        <taxon>NPAAA clade</taxon>
        <taxon>indigoferoid/millettioid clade</taxon>
        <taxon>Phaseoleae</taxon>
        <taxon>Phaseolus</taxon>
    </lineage>
</organism>
<dbReference type="EMBL" id="JAYMYR010000004">
    <property type="protein sequence ID" value="KAK7369512.1"/>
    <property type="molecule type" value="Genomic_DNA"/>
</dbReference>
<keyword evidence="2" id="KW-1185">Reference proteome</keyword>
<comment type="caution">
    <text evidence="1">The sequence shown here is derived from an EMBL/GenBank/DDBJ whole genome shotgun (WGS) entry which is preliminary data.</text>
</comment>
<gene>
    <name evidence="1" type="ORF">VNO80_11551</name>
</gene>
<evidence type="ECO:0000313" key="2">
    <source>
        <dbReference type="Proteomes" id="UP001374584"/>
    </source>
</evidence>
<dbReference type="AlphaFoldDB" id="A0AAN9RF14"/>
<evidence type="ECO:0000313" key="1">
    <source>
        <dbReference type="EMBL" id="KAK7369512.1"/>
    </source>
</evidence>
<protein>
    <submittedName>
        <fullName evidence="1">Uncharacterized protein</fullName>
    </submittedName>
</protein>
<sequence>MGKVGRPYSPIPFSFLMKEQFGEHNHTGISYKYHRHDQMHTPSQESLSHYKPIRARFSPASHATVSPPQIPSPSLLLSLTLRI</sequence>
<reference evidence="1 2" key="1">
    <citation type="submission" date="2024-01" db="EMBL/GenBank/DDBJ databases">
        <title>The genomes of 5 underutilized Papilionoideae crops provide insights into root nodulation and disease resistanc.</title>
        <authorList>
            <person name="Jiang F."/>
        </authorList>
    </citation>
    <scope>NUCLEOTIDE SEQUENCE [LARGE SCALE GENOMIC DNA]</scope>
    <source>
        <strain evidence="1">JINMINGXINNONG_FW02</strain>
        <tissue evidence="1">Leaves</tissue>
    </source>
</reference>
<proteinExistence type="predicted"/>
<dbReference type="Proteomes" id="UP001374584">
    <property type="component" value="Unassembled WGS sequence"/>
</dbReference>
<name>A0AAN9RF14_PHACN</name>